<dbReference type="Proteomes" id="UP000282613">
    <property type="component" value="Unassembled WGS sequence"/>
</dbReference>
<organism evidence="4">
    <name type="scientific">Taenia asiatica</name>
    <name type="common">Asian tapeworm</name>
    <dbReference type="NCBI Taxonomy" id="60517"/>
    <lineage>
        <taxon>Eukaryota</taxon>
        <taxon>Metazoa</taxon>
        <taxon>Spiralia</taxon>
        <taxon>Lophotrochozoa</taxon>
        <taxon>Platyhelminthes</taxon>
        <taxon>Cestoda</taxon>
        <taxon>Eucestoda</taxon>
        <taxon>Cyclophyllidea</taxon>
        <taxon>Taeniidae</taxon>
        <taxon>Taenia</taxon>
    </lineage>
</organism>
<proteinExistence type="predicted"/>
<protein>
    <submittedName>
        <fullName evidence="4">Secreted protein</fullName>
    </submittedName>
</protein>
<accession>A0A0R3VYA6</accession>
<feature type="signal peptide" evidence="1">
    <location>
        <begin position="1"/>
        <end position="28"/>
    </location>
</feature>
<dbReference type="WBParaSite" id="TASK_0000240001-mRNA-1">
    <property type="protein sequence ID" value="TASK_0000240001-mRNA-1"/>
    <property type="gene ID" value="TASK_0000240001"/>
</dbReference>
<evidence type="ECO:0000313" key="2">
    <source>
        <dbReference type="EMBL" id="VDK25087.1"/>
    </source>
</evidence>
<reference evidence="4" key="1">
    <citation type="submission" date="2017-02" db="UniProtKB">
        <authorList>
            <consortium name="WormBaseParasite"/>
        </authorList>
    </citation>
    <scope>IDENTIFICATION</scope>
</reference>
<evidence type="ECO:0000313" key="4">
    <source>
        <dbReference type="WBParaSite" id="TASK_0000240001-mRNA-1"/>
    </source>
</evidence>
<evidence type="ECO:0000256" key="1">
    <source>
        <dbReference type="SAM" id="SignalP"/>
    </source>
</evidence>
<keyword evidence="3" id="KW-1185">Reference proteome</keyword>
<evidence type="ECO:0000313" key="3">
    <source>
        <dbReference type="Proteomes" id="UP000282613"/>
    </source>
</evidence>
<sequence length="95" mass="10478">MSSSSYCLLLLSALLLFSSFIENSHVEARYLFVPKRVYFTSPSAPVSNLVSKHGTSSGGAVQETSDQEALFYPGPRLAQYMNKRGPEIFIPLMEA</sequence>
<name>A0A0R3VYA6_TAEAS</name>
<dbReference type="EMBL" id="UYRS01001594">
    <property type="protein sequence ID" value="VDK25087.1"/>
    <property type="molecule type" value="Genomic_DNA"/>
</dbReference>
<keyword evidence="1" id="KW-0732">Signal</keyword>
<dbReference type="OrthoDB" id="6267477at2759"/>
<gene>
    <name evidence="2" type="ORF">TASK_LOCUS2401</name>
</gene>
<feature type="chain" id="PRO_5043132518" evidence="1">
    <location>
        <begin position="29"/>
        <end position="95"/>
    </location>
</feature>
<dbReference type="AlphaFoldDB" id="A0A0R3VYA6"/>
<reference evidence="2 3" key="2">
    <citation type="submission" date="2018-11" db="EMBL/GenBank/DDBJ databases">
        <authorList>
            <consortium name="Pathogen Informatics"/>
        </authorList>
    </citation>
    <scope>NUCLEOTIDE SEQUENCE [LARGE SCALE GENOMIC DNA]</scope>
</reference>